<evidence type="ECO:0000313" key="1">
    <source>
        <dbReference type="EMBL" id="GAU49811.1"/>
    </source>
</evidence>
<keyword evidence="2" id="KW-1185">Reference proteome</keyword>
<proteinExistence type="predicted"/>
<evidence type="ECO:0000313" key="2">
    <source>
        <dbReference type="Proteomes" id="UP000242715"/>
    </source>
</evidence>
<organism evidence="1 2">
    <name type="scientific">Trifolium subterraneum</name>
    <name type="common">Subterranean clover</name>
    <dbReference type="NCBI Taxonomy" id="3900"/>
    <lineage>
        <taxon>Eukaryota</taxon>
        <taxon>Viridiplantae</taxon>
        <taxon>Streptophyta</taxon>
        <taxon>Embryophyta</taxon>
        <taxon>Tracheophyta</taxon>
        <taxon>Spermatophyta</taxon>
        <taxon>Magnoliopsida</taxon>
        <taxon>eudicotyledons</taxon>
        <taxon>Gunneridae</taxon>
        <taxon>Pentapetalae</taxon>
        <taxon>rosids</taxon>
        <taxon>fabids</taxon>
        <taxon>Fabales</taxon>
        <taxon>Fabaceae</taxon>
        <taxon>Papilionoideae</taxon>
        <taxon>50 kb inversion clade</taxon>
        <taxon>NPAAA clade</taxon>
        <taxon>Hologalegina</taxon>
        <taxon>IRL clade</taxon>
        <taxon>Trifolieae</taxon>
        <taxon>Trifolium</taxon>
    </lineage>
</organism>
<dbReference type="AlphaFoldDB" id="A0A2Z6P033"/>
<dbReference type="Proteomes" id="UP000242715">
    <property type="component" value="Unassembled WGS sequence"/>
</dbReference>
<accession>A0A2Z6P033</accession>
<gene>
    <name evidence="1" type="ORF">TSUD_194640</name>
</gene>
<dbReference type="EMBL" id="DF974631">
    <property type="protein sequence ID" value="GAU49811.1"/>
    <property type="molecule type" value="Genomic_DNA"/>
</dbReference>
<reference evidence="2" key="1">
    <citation type="journal article" date="2017" name="Front. Plant Sci.">
        <title>Climate Clever Clovers: New Paradigm to Reduce the Environmental Footprint of Ruminants by Breeding Low Methanogenic Forages Utilizing Haplotype Variation.</title>
        <authorList>
            <person name="Kaur P."/>
            <person name="Appels R."/>
            <person name="Bayer P.E."/>
            <person name="Keeble-Gagnere G."/>
            <person name="Wang J."/>
            <person name="Hirakawa H."/>
            <person name="Shirasawa K."/>
            <person name="Vercoe P."/>
            <person name="Stefanova K."/>
            <person name="Durmic Z."/>
            <person name="Nichols P."/>
            <person name="Revell C."/>
            <person name="Isobe S.N."/>
            <person name="Edwards D."/>
            <person name="Erskine W."/>
        </authorList>
    </citation>
    <scope>NUCLEOTIDE SEQUENCE [LARGE SCALE GENOMIC DNA]</scope>
    <source>
        <strain evidence="2">cv. Daliak</strain>
    </source>
</reference>
<name>A0A2Z6P033_TRISU</name>
<protein>
    <submittedName>
        <fullName evidence="1">Uncharacterized protein</fullName>
    </submittedName>
</protein>
<sequence length="55" mass="5994">MSGEGCGVVEIDPTIQQHNRNVLVAVGAQDTRCAAQVTLDFVVKSDDELDWIFDS</sequence>